<organism evidence="2 3">
    <name type="scientific">Stephanodiscus triporus</name>
    <dbReference type="NCBI Taxonomy" id="2934178"/>
    <lineage>
        <taxon>Eukaryota</taxon>
        <taxon>Sar</taxon>
        <taxon>Stramenopiles</taxon>
        <taxon>Ochrophyta</taxon>
        <taxon>Bacillariophyta</taxon>
        <taxon>Coscinodiscophyceae</taxon>
        <taxon>Thalassiosirophycidae</taxon>
        <taxon>Stephanodiscales</taxon>
        <taxon>Stephanodiscaceae</taxon>
        <taxon>Stephanodiscus</taxon>
    </lineage>
</organism>
<comment type="caution">
    <text evidence="2">The sequence shown here is derived from an EMBL/GenBank/DDBJ whole genome shotgun (WGS) entry which is preliminary data.</text>
</comment>
<evidence type="ECO:0000313" key="2">
    <source>
        <dbReference type="EMBL" id="KAL3802470.1"/>
    </source>
</evidence>
<reference evidence="2 3" key="1">
    <citation type="submission" date="2024-10" db="EMBL/GenBank/DDBJ databases">
        <title>Updated reference genomes for cyclostephanoid diatoms.</title>
        <authorList>
            <person name="Roberts W.R."/>
            <person name="Alverson A.J."/>
        </authorList>
    </citation>
    <scope>NUCLEOTIDE SEQUENCE [LARGE SCALE GENOMIC DNA]</scope>
    <source>
        <strain evidence="2 3">AJA276-08</strain>
    </source>
</reference>
<name>A0ABD3QWM4_9STRA</name>
<sequence>MLVKQKGLVDKQKKQFALMGASSRTTELTVTTRESPTVRTKSPPDLLSRTNTASASVKSRLQLRDSSNPSAWESNCIHCQSTAGGCVCRQAKPIHLRLEPILRTALAVAWKAWLYRYRNSSFDSSESTEAELRFMRFEPRKDESLSSSPELFSSP</sequence>
<protein>
    <submittedName>
        <fullName evidence="2">Uncharacterized protein</fullName>
    </submittedName>
</protein>
<dbReference type="EMBL" id="JALLAZ020000146">
    <property type="protein sequence ID" value="KAL3802470.1"/>
    <property type="molecule type" value="Genomic_DNA"/>
</dbReference>
<dbReference type="AlphaFoldDB" id="A0ABD3QWM4"/>
<keyword evidence="3" id="KW-1185">Reference proteome</keyword>
<gene>
    <name evidence="2" type="ORF">ACHAW5_009729</name>
</gene>
<feature type="region of interest" description="Disordered" evidence="1">
    <location>
        <begin position="27"/>
        <end position="59"/>
    </location>
</feature>
<evidence type="ECO:0000256" key="1">
    <source>
        <dbReference type="SAM" id="MobiDB-lite"/>
    </source>
</evidence>
<proteinExistence type="predicted"/>
<evidence type="ECO:0000313" key="3">
    <source>
        <dbReference type="Proteomes" id="UP001530315"/>
    </source>
</evidence>
<feature type="compositionally biased region" description="Polar residues" evidence="1">
    <location>
        <begin position="48"/>
        <end position="59"/>
    </location>
</feature>
<dbReference type="Proteomes" id="UP001530315">
    <property type="component" value="Unassembled WGS sequence"/>
</dbReference>
<feature type="compositionally biased region" description="Polar residues" evidence="1">
    <location>
        <begin position="27"/>
        <end position="40"/>
    </location>
</feature>
<accession>A0ABD3QWM4</accession>